<dbReference type="EMBL" id="KZ819636">
    <property type="protein sequence ID" value="PWN89826.1"/>
    <property type="molecule type" value="Genomic_DNA"/>
</dbReference>
<dbReference type="InterPro" id="IPR000873">
    <property type="entry name" value="AMP-dep_synth/lig_dom"/>
</dbReference>
<dbReference type="Gene3D" id="3.40.50.12780">
    <property type="entry name" value="N-terminal domain of ligase-like"/>
    <property type="match status" value="1"/>
</dbReference>
<evidence type="ECO:0000256" key="1">
    <source>
        <dbReference type="ARBA" id="ARBA00006432"/>
    </source>
</evidence>
<dbReference type="InterPro" id="IPR025110">
    <property type="entry name" value="AMP-bd_C"/>
</dbReference>
<reference evidence="6 7" key="1">
    <citation type="journal article" date="2018" name="Mol. Biol. Evol.">
        <title>Broad Genomic Sampling Reveals a Smut Pathogenic Ancestry of the Fungal Clade Ustilaginomycotina.</title>
        <authorList>
            <person name="Kijpornyongpan T."/>
            <person name="Mondo S.J."/>
            <person name="Barry K."/>
            <person name="Sandor L."/>
            <person name="Lee J."/>
            <person name="Lipzen A."/>
            <person name="Pangilinan J."/>
            <person name="LaButti K."/>
            <person name="Hainaut M."/>
            <person name="Henrissat B."/>
            <person name="Grigoriev I.V."/>
            <person name="Spatafora J.W."/>
            <person name="Aime M.C."/>
        </authorList>
    </citation>
    <scope>NUCLEOTIDE SEQUENCE [LARGE SCALE GENOMIC DNA]</scope>
    <source>
        <strain evidence="6 7">MCA 4198</strain>
    </source>
</reference>
<evidence type="ECO:0000256" key="2">
    <source>
        <dbReference type="ARBA" id="ARBA00022598"/>
    </source>
</evidence>
<dbReference type="InterPro" id="IPR042099">
    <property type="entry name" value="ANL_N_sf"/>
</dbReference>
<name>A0A316YLA1_9BASI</name>
<dbReference type="AlphaFoldDB" id="A0A316YLA1"/>
<gene>
    <name evidence="6" type="ORF">FA10DRAFT_271691</name>
</gene>
<dbReference type="Gene3D" id="2.30.38.10">
    <property type="entry name" value="Luciferase, Domain 3"/>
    <property type="match status" value="1"/>
</dbReference>
<dbReference type="GeneID" id="37045027"/>
<evidence type="ECO:0000259" key="4">
    <source>
        <dbReference type="Pfam" id="PF00501"/>
    </source>
</evidence>
<dbReference type="Proteomes" id="UP000245768">
    <property type="component" value="Unassembled WGS sequence"/>
</dbReference>
<dbReference type="GO" id="GO:0019748">
    <property type="term" value="P:secondary metabolic process"/>
    <property type="evidence" value="ECO:0007669"/>
    <property type="project" value="TreeGrafter"/>
</dbReference>
<dbReference type="InterPro" id="IPR020845">
    <property type="entry name" value="AMP-binding_CS"/>
</dbReference>
<dbReference type="PROSITE" id="PS00455">
    <property type="entry name" value="AMP_BINDING"/>
    <property type="match status" value="1"/>
</dbReference>
<accession>A0A316YLA1</accession>
<dbReference type="STRING" id="215250.A0A316YLA1"/>
<dbReference type="Gene3D" id="3.40.50.980">
    <property type="match status" value="2"/>
</dbReference>
<organism evidence="6 7">
    <name type="scientific">Acaromyces ingoldii</name>
    <dbReference type="NCBI Taxonomy" id="215250"/>
    <lineage>
        <taxon>Eukaryota</taxon>
        <taxon>Fungi</taxon>
        <taxon>Dikarya</taxon>
        <taxon>Basidiomycota</taxon>
        <taxon>Ustilaginomycotina</taxon>
        <taxon>Exobasidiomycetes</taxon>
        <taxon>Exobasidiales</taxon>
        <taxon>Cryptobasidiaceae</taxon>
        <taxon>Acaromyces</taxon>
    </lineage>
</organism>
<feature type="domain" description="AMP-binding enzyme C-terminal" evidence="5">
    <location>
        <begin position="635"/>
        <end position="725"/>
    </location>
</feature>
<evidence type="ECO:0000259" key="5">
    <source>
        <dbReference type="Pfam" id="PF13193"/>
    </source>
</evidence>
<dbReference type="PANTHER" id="PTHR24096:SF149">
    <property type="entry name" value="AMP-BINDING DOMAIN-CONTAINING PROTEIN-RELATED"/>
    <property type="match status" value="1"/>
</dbReference>
<proteinExistence type="inferred from homology"/>
<evidence type="ECO:0000256" key="3">
    <source>
        <dbReference type="SAM" id="MobiDB-lite"/>
    </source>
</evidence>
<dbReference type="Pfam" id="PF00501">
    <property type="entry name" value="AMP-binding"/>
    <property type="match status" value="1"/>
</dbReference>
<feature type="domain" description="AMP-dependent synthetase/ligase" evidence="4">
    <location>
        <begin position="62"/>
        <end position="516"/>
    </location>
</feature>
<dbReference type="InterPro" id="IPR045851">
    <property type="entry name" value="AMP-bd_C_sf"/>
</dbReference>
<protein>
    <submittedName>
        <fullName evidence="6">Acetyl-CoA synthetase-like protein</fullName>
    </submittedName>
</protein>
<dbReference type="RefSeq" id="XP_025377024.1">
    <property type="nucleotide sequence ID" value="XM_025523111.1"/>
</dbReference>
<dbReference type="GO" id="GO:0016405">
    <property type="term" value="F:CoA-ligase activity"/>
    <property type="evidence" value="ECO:0007669"/>
    <property type="project" value="TreeGrafter"/>
</dbReference>
<dbReference type="SUPFAM" id="SSF56801">
    <property type="entry name" value="Acetyl-CoA synthetase-like"/>
    <property type="match status" value="1"/>
</dbReference>
<dbReference type="PANTHER" id="PTHR24096">
    <property type="entry name" value="LONG-CHAIN-FATTY-ACID--COA LIGASE"/>
    <property type="match status" value="1"/>
</dbReference>
<feature type="region of interest" description="Disordered" evidence="3">
    <location>
        <begin position="736"/>
        <end position="762"/>
    </location>
</feature>
<dbReference type="OrthoDB" id="6509636at2759"/>
<keyword evidence="7" id="KW-1185">Reference proteome</keyword>
<dbReference type="Gene3D" id="3.30.300.30">
    <property type="match status" value="1"/>
</dbReference>
<sequence length="762" mass="81675">MAASKETAAAATIHGPRVEEVPSTMNLHSYIFSSPFRSWPNDYRVPFTQPNPRHSFGGSAVAPHRPLLVDASSGATLSWQRVRHDSLRVARSLESLVGAPSAFDASLDAIHQPRTTVLLHLPNCLAFPVLFLGAVAAQCTVSPVSTMLTPAELAKMLAKARPQVLVTSAGPAGEGVLRAALQMLLDEALKKDVCGQADPREVLAWARELASSWDAGARLKVQRAETQAWRERRVWTVNVQASTDYYGTNARGTDKVAAQVDPRDWTHLLFAPPGHRHTSSVDELTRPAFNVAEMKGQGEQGKRVALMLWSSGTTGTSKAVLLSHEALIHNLGSLWASQTSLNADGEVWVTLAPWCHVFGLATLLLLGITIGATLVVPSPSRRFDLETYLGLVTRYGATLMHIAPPIAIALLHTPLLEDYAARRKSGQVKAVSNAAAAMNLSTVRALFSGGAPTPPQVIRGLYERLGLPLHLGYGTTETASVSQTLGASYASDSAALQEIGSVGALCGGVQVSIQQDGDAAAAAAEGYEARLAEFRRQCDEKRSKGIEAPSGARTLPGQVRVRSSNNMLGYYSGLASSSAASCIDAGLTREAFSDDGQWYLTGDEGVVDRHGSLWITGRIKELIKVRGFQVAPAELDDVVSQRPDVVADVATTGEEAASGHGEERIVVYLTLKAANTATATVRRERKDEAATVEALHEWLKQRLARYKWPAAYVVVDVIPKSPSGKVVRRKLKEAIDAQGSSSSVRRYEPAAAATATKRDSKM</sequence>
<keyword evidence="2" id="KW-0436">Ligase</keyword>
<dbReference type="Pfam" id="PF13193">
    <property type="entry name" value="AMP-binding_C"/>
    <property type="match status" value="1"/>
</dbReference>
<comment type="similarity">
    <text evidence="1">Belongs to the ATP-dependent AMP-binding enzyme family.</text>
</comment>
<evidence type="ECO:0000313" key="6">
    <source>
        <dbReference type="EMBL" id="PWN89826.1"/>
    </source>
</evidence>
<evidence type="ECO:0000313" key="7">
    <source>
        <dbReference type="Proteomes" id="UP000245768"/>
    </source>
</evidence>
<dbReference type="InParanoid" id="A0A316YLA1"/>